<dbReference type="Gene3D" id="3.40.1350.10">
    <property type="match status" value="1"/>
</dbReference>
<keyword evidence="2 4" id="KW-0456">Lyase</keyword>
<feature type="domain" description="tRNA intron endonuclease N-terminal" evidence="6">
    <location>
        <begin position="24"/>
        <end position="88"/>
    </location>
</feature>
<dbReference type="Gene3D" id="3.40.1350.150">
    <property type="match status" value="1"/>
</dbReference>
<dbReference type="GO" id="GO:0006388">
    <property type="term" value="P:tRNA splicing, via endonucleolytic cleavage and ligation"/>
    <property type="evidence" value="ECO:0007669"/>
    <property type="project" value="UniProtKB-UniRule"/>
</dbReference>
<evidence type="ECO:0000256" key="4">
    <source>
        <dbReference type="HAMAP-Rule" id="MF_01834"/>
    </source>
</evidence>
<evidence type="ECO:0000259" key="6">
    <source>
        <dbReference type="Pfam" id="PF02778"/>
    </source>
</evidence>
<evidence type="ECO:0000313" key="8">
    <source>
        <dbReference type="Proteomes" id="UP000005233"/>
    </source>
</evidence>
<dbReference type="InterPro" id="IPR006676">
    <property type="entry name" value="tRNA_splic"/>
</dbReference>
<dbReference type="AlphaFoldDB" id="H8I9T4"/>
<dbReference type="InterPro" id="IPR023516">
    <property type="entry name" value="tRNA_splic_arch_long"/>
</dbReference>
<feature type="active site" evidence="4">
    <location>
        <position position="322"/>
    </location>
</feature>
<comment type="function">
    <text evidence="4">Endonuclease that removes tRNA introns. Cleaves pre-tRNA at the 5' and 3' splice sites to release the intron. The products are an intron and two tRNA half-molecules bearing 2',3' cyclic phosphate and 5'-OH termini. Recognizes a pseudosymmetric substrate in which 2 bulged loops of 3 bases are separated by a stem of 4 bp.</text>
</comment>
<sequence length="374" mass="43439">MRYNNFLYEYPLLDSGLRRAFIYMKGELKGDRVAMGKDAIEELYNSLYYGRIKDDRLELALVEAAYLLDRDKIAVEHDGKKLSFRDLFIAASQLQEYFELKYIVYRDLRERGYYVQPGVTDFRVYPRGGKPGVSASQYFVHVVTERKPLPLRQIMSSLRAALNVRREMVLAIVDEESDITYYGVKLQRMKGSMPPMEVEVKPGAATLMADRVIVWDECLSRQLHEQGFYGNMLDEKRLQISLVEAAYLMSKHGMEILDSKTNERLTRESFIAEACKIDPAFEGKLKVYEDLREKGLVAKTGFKFGSHFRAYERIESVKKIPHSLYLVDFIDRGHEFILPDLSRSVRLANSVRKEMVFAYEEKGIQYFSVGRIKL</sequence>
<dbReference type="Proteomes" id="UP000005233">
    <property type="component" value="Chromosome"/>
</dbReference>
<comment type="function">
    <text evidence="3">Endonuclease that removes tRNA introns. Cleaves pre-tRNA at the 5'- and 3'-splice sites to release the intron. The products are an intron and two tRNA half-molecules bearing 2',3' cyclic phosphate and 5'-OH termini. Recognizes a pseudosymmetric substrate in which 2 bulged loops of 3 bases are separated by a stem of 4 bp.</text>
</comment>
<feature type="domain" description="tRNA intron endonuclease catalytic" evidence="5">
    <location>
        <begin position="98"/>
        <end position="181"/>
    </location>
</feature>
<dbReference type="EMBL" id="CP003243">
    <property type="protein sequence ID" value="AFD00535.1"/>
    <property type="molecule type" value="Genomic_DNA"/>
</dbReference>
<dbReference type="Gene3D" id="3.40.1170.20">
    <property type="entry name" value="tRNA intron endonuclease, N-terminal domain"/>
    <property type="match status" value="1"/>
</dbReference>
<keyword evidence="8" id="KW-1185">Reference proteome</keyword>
<dbReference type="PANTHER" id="PTHR21227:SF0">
    <property type="entry name" value="TRNA-SPLICING ENDONUCLEASE SUBUNIT SEN2"/>
    <property type="match status" value="1"/>
</dbReference>
<accession>H8I9T4</accession>
<proteinExistence type="inferred from homology"/>
<dbReference type="GO" id="GO:0000213">
    <property type="term" value="F:tRNA-intron lyase activity"/>
    <property type="evidence" value="ECO:0007669"/>
    <property type="project" value="UniProtKB-UniRule"/>
</dbReference>
<dbReference type="CDD" id="cd22363">
    <property type="entry name" value="tRNA-intron_lyase_C"/>
    <property type="match status" value="2"/>
</dbReference>
<keyword evidence="7" id="KW-0540">Nuclease</keyword>
<evidence type="ECO:0000259" key="5">
    <source>
        <dbReference type="Pfam" id="PF01974"/>
    </source>
</evidence>
<evidence type="ECO:0000256" key="3">
    <source>
        <dbReference type="ARBA" id="ARBA00024798"/>
    </source>
</evidence>
<dbReference type="InterPro" id="IPR006677">
    <property type="entry name" value="tRNA_intron_Endonuc_cat-like"/>
</dbReference>
<dbReference type="InterPro" id="IPR036167">
    <property type="entry name" value="tRNA_intron_Endo_cat-like_sf"/>
</dbReference>
<comment type="subunit">
    <text evidence="4">Homodimer.</text>
</comment>
<dbReference type="HAMAP" id="MF_01834">
    <property type="entry name" value="EndA_long"/>
    <property type="match status" value="1"/>
</dbReference>
<comment type="catalytic activity">
    <reaction evidence="4">
        <text>pretRNA = a 3'-half-tRNA molecule with a 5'-OH end + a 5'-half-tRNA molecule with a 2',3'-cyclic phosphate end + an intron with a 2',3'-cyclic phosphate and a 5'-hydroxyl terminus.</text>
        <dbReference type="EC" id="4.6.1.16"/>
    </reaction>
</comment>
<keyword evidence="1 4" id="KW-0819">tRNA processing</keyword>
<dbReference type="Pfam" id="PF02778">
    <property type="entry name" value="tRNA_int_endo_N"/>
    <property type="match status" value="2"/>
</dbReference>
<gene>
    <name evidence="4 7" type="primary">endA</name>
    <name evidence="7" type="ordered locus">Mtc_1791</name>
</gene>
<feature type="active site" evidence="4">
    <location>
        <position position="311"/>
    </location>
</feature>
<dbReference type="NCBIfam" id="NF006795">
    <property type="entry name" value="PRK09300.1-3"/>
    <property type="match status" value="1"/>
</dbReference>
<feature type="domain" description="tRNA intron endonuclease catalytic" evidence="5">
    <location>
        <begin position="281"/>
        <end position="365"/>
    </location>
</feature>
<reference evidence="7 8" key="1">
    <citation type="journal article" date="2012" name="J. Bacteriol.">
        <title>Complete genome sequence of a thermophilic methanogen, Methanocella conradii HZ254, isolated from Chinese rice field soil.</title>
        <authorList>
            <person name="Lu Z."/>
            <person name="Lu Y."/>
        </authorList>
    </citation>
    <scope>NUCLEOTIDE SEQUENCE [LARGE SCALE GENOMIC DNA]</scope>
    <source>
        <strain evidence="8">DSM 24694 / JCM 17849 / CGMCC 1.5162 / HZ254</strain>
    </source>
</reference>
<dbReference type="InterPro" id="IPR011856">
    <property type="entry name" value="tRNA_endonuc-like_dom_sf"/>
</dbReference>
<evidence type="ECO:0000313" key="7">
    <source>
        <dbReference type="EMBL" id="AFD00535.1"/>
    </source>
</evidence>
<dbReference type="SUPFAM" id="SSF55267">
    <property type="entry name" value="tRNA-intron endonuclease N-terminal domain-like"/>
    <property type="match status" value="2"/>
</dbReference>
<dbReference type="SUPFAM" id="SSF53032">
    <property type="entry name" value="tRNA-intron endonuclease catalytic domain-like"/>
    <property type="match status" value="2"/>
</dbReference>
<keyword evidence="7" id="KW-0255">Endonuclease</keyword>
<feature type="active site" evidence="4">
    <location>
        <position position="353"/>
    </location>
</feature>
<evidence type="ECO:0000256" key="1">
    <source>
        <dbReference type="ARBA" id="ARBA00022694"/>
    </source>
</evidence>
<feature type="domain" description="tRNA intron endonuclease N-terminal" evidence="6">
    <location>
        <begin position="205"/>
        <end position="270"/>
    </location>
</feature>
<dbReference type="InterPro" id="IPR036740">
    <property type="entry name" value="tRNA_intron_Endonuc_N_sf"/>
</dbReference>
<dbReference type="HOGENOM" id="CLU_791347_0_0_2"/>
<dbReference type="InterPro" id="IPR006678">
    <property type="entry name" value="tRNA_intron_Endonuc_N"/>
</dbReference>
<dbReference type="PANTHER" id="PTHR21227">
    <property type="entry name" value="TRNA-SPLICING ENDONUCLEASE SUBUNIT SEN2"/>
    <property type="match status" value="1"/>
</dbReference>
<dbReference type="GO" id="GO:0005737">
    <property type="term" value="C:cytoplasm"/>
    <property type="evidence" value="ECO:0007669"/>
    <property type="project" value="TreeGrafter"/>
</dbReference>
<dbReference type="NCBIfam" id="TIGR00324">
    <property type="entry name" value="endA"/>
    <property type="match status" value="2"/>
</dbReference>
<dbReference type="GO" id="GO:0003676">
    <property type="term" value="F:nucleic acid binding"/>
    <property type="evidence" value="ECO:0007669"/>
    <property type="project" value="InterPro"/>
</dbReference>
<dbReference type="EC" id="4.6.1.16" evidence="4"/>
<dbReference type="STRING" id="1041930.Mtc_1791"/>
<keyword evidence="7" id="KW-0378">Hydrolase</keyword>
<evidence type="ECO:0000256" key="2">
    <source>
        <dbReference type="ARBA" id="ARBA00023239"/>
    </source>
</evidence>
<dbReference type="Pfam" id="PF01974">
    <property type="entry name" value="tRNA_int_endo"/>
    <property type="match status" value="2"/>
</dbReference>
<organism evidence="7 8">
    <name type="scientific">Methanocella conradii (strain DSM 24694 / JCM 17849 / CGMCC 1.5162 / HZ254)</name>
    <dbReference type="NCBI Taxonomy" id="1041930"/>
    <lineage>
        <taxon>Archaea</taxon>
        <taxon>Methanobacteriati</taxon>
        <taxon>Methanobacteriota</taxon>
        <taxon>Stenosarchaea group</taxon>
        <taxon>Methanomicrobia</taxon>
        <taxon>Methanocellales</taxon>
        <taxon>Methanocellaceae</taxon>
        <taxon>Methanocella</taxon>
    </lineage>
</organism>
<protein>
    <recommendedName>
        <fullName evidence="4">tRNA-splicing endonuclease</fullName>
        <ecNumber evidence="4">4.6.1.16</ecNumber>
    </recommendedName>
    <alternativeName>
        <fullName evidence="4">tRNA-intron endonuclease</fullName>
    </alternativeName>
</protein>
<name>H8I9T4_METCZ</name>
<comment type="similarity">
    <text evidence="4">Belongs to the tRNA-intron endonuclease family. Archaeal long subfamily.</text>
</comment>
<dbReference type="eggNOG" id="arCOG01701">
    <property type="taxonomic scope" value="Archaea"/>
</dbReference>
<dbReference type="KEGG" id="mez:Mtc_1791"/>